<evidence type="ECO:0000313" key="2">
    <source>
        <dbReference type="EMBL" id="MBC5681622.1"/>
    </source>
</evidence>
<name>A0ABR7G2G2_9FIRM</name>
<sequence length="504" mass="59545">MDTQMWVITHKNYPGISDDLYRTLHVGRALSQDLGYTGDDTGDNISLKNRNYCELTGLYWLWKNNQCDIIGVCHYRRFFLEKGRMLTKEYIEKTLNDYDIIVPTCGMVKEENVRKQYAANHYEEDFDICRDVISEKYPEYVEAFDIMAESKLLNFCNMIITRKNIFDDYCKWLFDVLFEVEKRVDISDRDDYQKRIFGFLSERLIKVWLIKNEYKVKEQNVKMMDSDELDKKSSLNNAIRNVYQKITAGILKKYLSPTVQPEKINQSVCSDGRIPVWTYWWDGEEKSPEVVKKCIKSIRDNIDSNKYKLHVITLADCQQYVTFSNIIIDKVNSGKMPLDILAQRLSMELLYRYGGVWISPESFAADERINDFIDSGEFVSLKHEGICDKSFLKGPAGFPLFGFVMESIDTYFSFKDDLLSQDMTDEFINIACEHMDYVRNDVDKCPDNNKNCEFFKENADRVYREEIWDDVVKDTWLYKLQSDRQYKQKNIIDKDTFYGKIICR</sequence>
<dbReference type="Proteomes" id="UP000628463">
    <property type="component" value="Unassembled WGS sequence"/>
</dbReference>
<dbReference type="EMBL" id="JACOPD010000009">
    <property type="protein sequence ID" value="MBC5681622.1"/>
    <property type="molecule type" value="Genomic_DNA"/>
</dbReference>
<proteinExistence type="predicted"/>
<comment type="caution">
    <text evidence="2">The sequence shown here is derived from an EMBL/GenBank/DDBJ whole genome shotgun (WGS) entry which is preliminary data.</text>
</comment>
<dbReference type="RefSeq" id="WP_186837287.1">
    <property type="nucleotide sequence ID" value="NZ_JACOPD010000009.1"/>
</dbReference>
<evidence type="ECO:0000313" key="3">
    <source>
        <dbReference type="Proteomes" id="UP000628463"/>
    </source>
</evidence>
<organism evidence="2 3">
    <name type="scientific">Lachnospira hominis</name>
    <name type="common">ex Liu et al. 2021</name>
    <dbReference type="NCBI Taxonomy" id="2763051"/>
    <lineage>
        <taxon>Bacteria</taxon>
        <taxon>Bacillati</taxon>
        <taxon>Bacillota</taxon>
        <taxon>Clostridia</taxon>
        <taxon>Lachnospirales</taxon>
        <taxon>Lachnospiraceae</taxon>
        <taxon>Lachnospira</taxon>
    </lineage>
</organism>
<feature type="domain" description="DUF4422" evidence="1">
    <location>
        <begin position="5"/>
        <end position="212"/>
    </location>
</feature>
<protein>
    <submittedName>
        <fullName evidence="2">DUF4422 domain-containing protein</fullName>
    </submittedName>
</protein>
<reference evidence="2 3" key="1">
    <citation type="submission" date="2020-08" db="EMBL/GenBank/DDBJ databases">
        <title>Genome public.</title>
        <authorList>
            <person name="Liu C."/>
            <person name="Sun Q."/>
        </authorList>
    </citation>
    <scope>NUCLEOTIDE SEQUENCE [LARGE SCALE GENOMIC DNA]</scope>
    <source>
        <strain evidence="2 3">NSJ-43</strain>
    </source>
</reference>
<gene>
    <name evidence="2" type="ORF">H8S01_11730</name>
</gene>
<dbReference type="Pfam" id="PF05704">
    <property type="entry name" value="Caps_synth"/>
    <property type="match status" value="1"/>
</dbReference>
<keyword evidence="3" id="KW-1185">Reference proteome</keyword>
<accession>A0ABR7G2G2</accession>
<evidence type="ECO:0000259" key="1">
    <source>
        <dbReference type="Pfam" id="PF14393"/>
    </source>
</evidence>
<dbReference type="InterPro" id="IPR008441">
    <property type="entry name" value="AfumC-like_glycosyl_Trfase"/>
</dbReference>
<dbReference type="InterPro" id="IPR025536">
    <property type="entry name" value="DUF4422"/>
</dbReference>
<dbReference type="Pfam" id="PF14393">
    <property type="entry name" value="DUF4422"/>
    <property type="match status" value="1"/>
</dbReference>